<evidence type="ECO:0000256" key="15">
    <source>
        <dbReference type="ARBA" id="ARBA00045637"/>
    </source>
</evidence>
<evidence type="ECO:0000313" key="19">
    <source>
        <dbReference type="Ensembl" id="ENSAMEP00000023185.1"/>
    </source>
</evidence>
<evidence type="ECO:0000256" key="13">
    <source>
        <dbReference type="ARBA" id="ARBA00023319"/>
    </source>
</evidence>
<evidence type="ECO:0000256" key="11">
    <source>
        <dbReference type="ARBA" id="ARBA00023170"/>
    </source>
</evidence>
<sequence>MELGKHLAGLILAVTLLQGTMAQKKQEVPVVKVDGDQEDGSVLLTCESQDKDVRWFKDGKQITSFHKNKKKLNLGSSIKDPQGIYQCQGSSNISKPLQVYYRMCQNCIDLNAGTVSGFVLAEIISIFFLAVGVYFVAGQDGVRQSRASDKQTLLSNDQLYQVFSLLDSSQKHGNPSRETFSPKSRFKFLRGDNRRRKPIRANLDFSQNKINEKESKNMYGVAGAPPVGR</sequence>
<evidence type="ECO:0000256" key="9">
    <source>
        <dbReference type="ARBA" id="ARBA00023136"/>
    </source>
</evidence>
<keyword evidence="17" id="KW-0732">Signal</keyword>
<evidence type="ECO:0000256" key="10">
    <source>
        <dbReference type="ARBA" id="ARBA00023157"/>
    </source>
</evidence>
<dbReference type="SMART" id="SM00408">
    <property type="entry name" value="IGc2"/>
    <property type="match status" value="1"/>
</dbReference>
<evidence type="ECO:0000259" key="18">
    <source>
        <dbReference type="PROSITE" id="PS50835"/>
    </source>
</evidence>
<dbReference type="InParanoid" id="A0A7N5JBW0"/>
<dbReference type="GO" id="GO:0005829">
    <property type="term" value="C:cytosol"/>
    <property type="evidence" value="ECO:0007669"/>
    <property type="project" value="Ensembl"/>
</dbReference>
<organism evidence="19 20">
    <name type="scientific">Ailuropoda melanoleuca</name>
    <name type="common">Giant panda</name>
    <dbReference type="NCBI Taxonomy" id="9646"/>
    <lineage>
        <taxon>Eukaryota</taxon>
        <taxon>Metazoa</taxon>
        <taxon>Chordata</taxon>
        <taxon>Craniata</taxon>
        <taxon>Vertebrata</taxon>
        <taxon>Euteleostomi</taxon>
        <taxon>Mammalia</taxon>
        <taxon>Eutheria</taxon>
        <taxon>Laurasiatheria</taxon>
        <taxon>Carnivora</taxon>
        <taxon>Caniformia</taxon>
        <taxon>Ursidae</taxon>
        <taxon>Ailuropoda</taxon>
    </lineage>
</organism>
<comment type="function">
    <text evidence="15">Part of the TCR-CD3 complex present on T-lymphocyte cell surface that plays an essential role in adaptive immune response. When antigen presenting cells (APCs) activate T-cell receptor (TCR), TCR-mediated signals are transmitted across the cell membrane by the CD3 chains CD3D, CD3E, CD3G and CD3Z. All CD3 chains contain immunoreceptor tyrosine-based activation motifs (ITAMs) in their cytoplasmic domain. Upon TCR engagement, these motifs become phosphorylated by Src family protein tyrosine kinases LCK and FYN, resulting in the activation of downstream signaling pathways. In addition to this role of signal transduction in T-cell activation, CD3G plays an essential role in the dynamic regulation of TCR expression at the cell surface. Indeed, constitutive TCR cycling is dependent on the di-leucine-based (diL) receptor-sorting motif present in CD3G.</text>
</comment>
<dbReference type="PROSITE" id="PS50835">
    <property type="entry name" value="IG_LIKE"/>
    <property type="match status" value="1"/>
</dbReference>
<keyword evidence="9 16" id="KW-0472">Membrane</keyword>
<dbReference type="GO" id="GO:0042105">
    <property type="term" value="C:alpha-beta T cell receptor complex"/>
    <property type="evidence" value="ECO:0007669"/>
    <property type="project" value="Ensembl"/>
</dbReference>
<evidence type="ECO:0000256" key="14">
    <source>
        <dbReference type="ARBA" id="ARBA00030773"/>
    </source>
</evidence>
<evidence type="ECO:0000256" key="4">
    <source>
        <dbReference type="ARBA" id="ARBA00022553"/>
    </source>
</evidence>
<dbReference type="InterPro" id="IPR032052">
    <property type="entry name" value="Ig_4"/>
</dbReference>
<dbReference type="InterPro" id="IPR015484">
    <property type="entry name" value="CD3_esu/gsu/dsu"/>
</dbReference>
<name>A0A7N5JBW0_AILME</name>
<comment type="subcellular location">
    <subcellularLocation>
        <location evidence="1">Membrane</location>
        <topology evidence="1">Single-pass type I membrane protein</topology>
    </subcellularLocation>
</comment>
<keyword evidence="20" id="KW-1185">Reference proteome</keyword>
<comment type="subunit">
    <text evidence="2">The TCR-CD3 complex is composed of a CD3D/CD3E and a CD3G/CD3E heterodimers that preferentially associate with TCRalpha and TCRbeta, respectively, to form TCRalpha/CD3E/CD3G and TCRbeta/CD3G/CD3E trimers. In turn, the hexamer interacts with CD3Z homodimer to form the TCR-CD3 complex. Alternatively, TCRalpha and TCRbeta can be replaced by TCRgamma and TCRdelta.</text>
</comment>
<dbReference type="GO" id="GO:0042802">
    <property type="term" value="F:identical protein binding"/>
    <property type="evidence" value="ECO:0007669"/>
    <property type="project" value="Ensembl"/>
</dbReference>
<keyword evidence="10" id="KW-1015">Disulfide bond</keyword>
<evidence type="ECO:0000256" key="5">
    <source>
        <dbReference type="ARBA" id="ARBA00022692"/>
    </source>
</evidence>
<reference evidence="19" key="2">
    <citation type="submission" date="2025-08" db="UniProtKB">
        <authorList>
            <consortium name="Ensembl"/>
        </authorList>
    </citation>
    <scope>IDENTIFICATION</scope>
</reference>
<evidence type="ECO:0000256" key="16">
    <source>
        <dbReference type="SAM" id="Phobius"/>
    </source>
</evidence>
<dbReference type="GeneTree" id="ENSGT00940000153312"/>
<keyword evidence="8" id="KW-1064">Adaptive immunity</keyword>
<keyword evidence="7 16" id="KW-1133">Transmembrane helix</keyword>
<dbReference type="GO" id="GO:0045059">
    <property type="term" value="P:positive thymic T cell selection"/>
    <property type="evidence" value="ECO:0007669"/>
    <property type="project" value="TreeGrafter"/>
</dbReference>
<reference evidence="19 20" key="1">
    <citation type="journal article" date="2010" name="Nature">
        <title>The sequence and de novo assembly of the giant panda genome.</title>
        <authorList>
            <person name="Li R."/>
            <person name="Fan W."/>
            <person name="Tian G."/>
            <person name="Zhu H."/>
            <person name="He L."/>
            <person name="Cai J."/>
            <person name="Huang Q."/>
            <person name="Cai Q."/>
            <person name="Li B."/>
            <person name="Bai Y."/>
            <person name="Zhang Z."/>
            <person name="Zhang Y."/>
            <person name="Wang W."/>
            <person name="Li J."/>
            <person name="Wei F."/>
            <person name="Li H."/>
            <person name="Jian M."/>
            <person name="Li J."/>
            <person name="Zhang Z."/>
            <person name="Nielsen R."/>
            <person name="Li D."/>
            <person name="Gu W."/>
            <person name="Yang Z."/>
            <person name="Xuan Z."/>
            <person name="Ryder O.A."/>
            <person name="Leung F.C."/>
            <person name="Zhou Y."/>
            <person name="Cao J."/>
            <person name="Sun X."/>
            <person name="Fu Y."/>
            <person name="Fang X."/>
            <person name="Guo X."/>
            <person name="Wang B."/>
            <person name="Hou R."/>
            <person name="Shen F."/>
            <person name="Mu B."/>
            <person name="Ni P."/>
            <person name="Lin R."/>
            <person name="Qian W."/>
            <person name="Wang G."/>
            <person name="Yu C."/>
            <person name="Nie W."/>
            <person name="Wang J."/>
            <person name="Wu Z."/>
            <person name="Liang H."/>
            <person name="Min J."/>
            <person name="Wu Q."/>
            <person name="Cheng S."/>
            <person name="Ruan J."/>
            <person name="Wang M."/>
            <person name="Shi Z."/>
            <person name="Wen M."/>
            <person name="Liu B."/>
            <person name="Ren X."/>
            <person name="Zheng H."/>
            <person name="Dong D."/>
            <person name="Cook K."/>
            <person name="Shan G."/>
            <person name="Zhang H."/>
            <person name="Kosiol C."/>
            <person name="Xie X."/>
            <person name="Lu Z."/>
            <person name="Zheng H."/>
            <person name="Li Y."/>
            <person name="Steiner C.C."/>
            <person name="Lam T.T."/>
            <person name="Lin S."/>
            <person name="Zhang Q."/>
            <person name="Li G."/>
            <person name="Tian J."/>
            <person name="Gong T."/>
            <person name="Liu H."/>
            <person name="Zhang D."/>
            <person name="Fang L."/>
            <person name="Ye C."/>
            <person name="Zhang J."/>
            <person name="Hu W."/>
            <person name="Xu A."/>
            <person name="Ren Y."/>
            <person name="Zhang G."/>
            <person name="Bruford M.W."/>
            <person name="Li Q."/>
            <person name="Ma L."/>
            <person name="Guo Y."/>
            <person name="An N."/>
            <person name="Hu Y."/>
            <person name="Zheng Y."/>
            <person name="Shi Y."/>
            <person name="Li Z."/>
            <person name="Liu Q."/>
            <person name="Chen Y."/>
            <person name="Zhao J."/>
            <person name="Qu N."/>
            <person name="Zhao S."/>
            <person name="Tian F."/>
            <person name="Wang X."/>
            <person name="Wang H."/>
            <person name="Xu L."/>
            <person name="Liu X."/>
            <person name="Vinar T."/>
            <person name="Wang Y."/>
            <person name="Lam T.W."/>
            <person name="Yiu S.M."/>
            <person name="Liu S."/>
            <person name="Zhang H."/>
            <person name="Li D."/>
            <person name="Huang Y."/>
            <person name="Wang X."/>
            <person name="Yang G."/>
            <person name="Jiang Z."/>
            <person name="Wang J."/>
            <person name="Qin N."/>
            <person name="Li L."/>
            <person name="Li J."/>
            <person name="Bolund L."/>
            <person name="Kristiansen K."/>
            <person name="Wong G.K."/>
            <person name="Olson M."/>
            <person name="Zhang X."/>
            <person name="Li S."/>
            <person name="Yang H."/>
            <person name="Wang J."/>
            <person name="Wang J."/>
        </authorList>
    </citation>
    <scope>NUCLEOTIDE SEQUENCE [LARGE SCALE GENOMIC DNA]</scope>
</reference>
<evidence type="ECO:0000256" key="17">
    <source>
        <dbReference type="SAM" id="SignalP"/>
    </source>
</evidence>
<evidence type="ECO:0000256" key="7">
    <source>
        <dbReference type="ARBA" id="ARBA00022989"/>
    </source>
</evidence>
<dbReference type="GO" id="GO:0002250">
    <property type="term" value="P:adaptive immune response"/>
    <property type="evidence" value="ECO:0007669"/>
    <property type="project" value="UniProtKB-KW"/>
</dbReference>
<dbReference type="Ensembl" id="ENSAMET00000027600.1">
    <property type="protein sequence ID" value="ENSAMEP00000023185.1"/>
    <property type="gene ID" value="ENSAMEG00000013141.2"/>
</dbReference>
<dbReference type="PANTHER" id="PTHR10570">
    <property type="entry name" value="T-CELL SURFACE GLYCOPROTEIN CD3 GAMMA CHAIN / DELTA CHAIN"/>
    <property type="match status" value="1"/>
</dbReference>
<gene>
    <name evidence="19" type="primary">CD3G</name>
</gene>
<evidence type="ECO:0000256" key="6">
    <source>
        <dbReference type="ARBA" id="ARBA00022859"/>
    </source>
</evidence>
<dbReference type="GO" id="GO:0007166">
    <property type="term" value="P:cell surface receptor signaling pathway"/>
    <property type="evidence" value="ECO:0007669"/>
    <property type="project" value="Ensembl"/>
</dbReference>
<keyword evidence="6" id="KW-0391">Immunity</keyword>
<dbReference type="SUPFAM" id="SSF48726">
    <property type="entry name" value="Immunoglobulin"/>
    <property type="match status" value="1"/>
</dbReference>
<dbReference type="InterPro" id="IPR013783">
    <property type="entry name" value="Ig-like_fold"/>
</dbReference>
<evidence type="ECO:0000313" key="20">
    <source>
        <dbReference type="Proteomes" id="UP000008912"/>
    </source>
</evidence>
<evidence type="ECO:0000256" key="2">
    <source>
        <dbReference type="ARBA" id="ARBA00011588"/>
    </source>
</evidence>
<dbReference type="GO" id="GO:0009897">
    <property type="term" value="C:external side of plasma membrane"/>
    <property type="evidence" value="ECO:0007669"/>
    <property type="project" value="TreeGrafter"/>
</dbReference>
<protein>
    <recommendedName>
        <fullName evidence="3">T-cell surface glycoprotein CD3 gamma chain</fullName>
    </recommendedName>
    <alternativeName>
        <fullName evidence="14">T-cell receptor T3 gamma chain</fullName>
    </alternativeName>
</protein>
<dbReference type="FunFam" id="2.60.40.10:FF:001337">
    <property type="entry name" value="T-cell surface glycoprotein CD3 gamma chain"/>
    <property type="match status" value="1"/>
</dbReference>
<dbReference type="InterPro" id="IPR036179">
    <property type="entry name" value="Ig-like_dom_sf"/>
</dbReference>
<keyword evidence="13" id="KW-0393">Immunoglobulin domain</keyword>
<feature type="domain" description="Ig-like" evidence="18">
    <location>
        <begin position="29"/>
        <end position="98"/>
    </location>
</feature>
<dbReference type="Gene3D" id="2.60.40.10">
    <property type="entry name" value="Immunoglobulins"/>
    <property type="match status" value="1"/>
</dbReference>
<feature type="signal peptide" evidence="17">
    <location>
        <begin position="1"/>
        <end position="22"/>
    </location>
</feature>
<evidence type="ECO:0000256" key="3">
    <source>
        <dbReference type="ARBA" id="ARBA00018021"/>
    </source>
</evidence>
<keyword evidence="12" id="KW-0325">Glycoprotein</keyword>
<evidence type="ECO:0000256" key="12">
    <source>
        <dbReference type="ARBA" id="ARBA00023180"/>
    </source>
</evidence>
<dbReference type="Pfam" id="PF16680">
    <property type="entry name" value="Ig_4"/>
    <property type="match status" value="1"/>
</dbReference>
<dbReference type="AlphaFoldDB" id="A0A7N5JBW0"/>
<dbReference type="Proteomes" id="UP000008912">
    <property type="component" value="Unassembled WGS sequence"/>
</dbReference>
<dbReference type="PANTHER" id="PTHR10570:SF8">
    <property type="entry name" value="T-CELL SURFACE GLYCOPROTEIN CD3 GAMMA CHAIN"/>
    <property type="match status" value="1"/>
</dbReference>
<reference evidence="19" key="3">
    <citation type="submission" date="2025-09" db="UniProtKB">
        <authorList>
            <consortium name="Ensembl"/>
        </authorList>
    </citation>
    <scope>IDENTIFICATION</scope>
</reference>
<dbReference type="GO" id="GO:0004888">
    <property type="term" value="F:transmembrane signaling receptor activity"/>
    <property type="evidence" value="ECO:0007669"/>
    <property type="project" value="Ensembl"/>
</dbReference>
<evidence type="ECO:0000256" key="1">
    <source>
        <dbReference type="ARBA" id="ARBA00004479"/>
    </source>
</evidence>
<feature type="chain" id="PRO_5031242480" description="T-cell surface glycoprotein CD3 gamma chain" evidence="17">
    <location>
        <begin position="23"/>
        <end position="229"/>
    </location>
</feature>
<keyword evidence="11" id="KW-0675">Receptor</keyword>
<dbReference type="InterPro" id="IPR007110">
    <property type="entry name" value="Ig-like_dom"/>
</dbReference>
<evidence type="ECO:0000256" key="8">
    <source>
        <dbReference type="ARBA" id="ARBA00023130"/>
    </source>
</evidence>
<dbReference type="GO" id="GO:0015031">
    <property type="term" value="P:protein transport"/>
    <property type="evidence" value="ECO:0007669"/>
    <property type="project" value="Ensembl"/>
</dbReference>
<dbReference type="GO" id="GO:0070228">
    <property type="term" value="P:regulation of lymphocyte apoptotic process"/>
    <property type="evidence" value="ECO:0007669"/>
    <property type="project" value="Ensembl"/>
</dbReference>
<dbReference type="GO" id="GO:0007163">
    <property type="term" value="P:establishment or maintenance of cell polarity"/>
    <property type="evidence" value="ECO:0007669"/>
    <property type="project" value="Ensembl"/>
</dbReference>
<feature type="transmembrane region" description="Helical" evidence="16">
    <location>
        <begin position="118"/>
        <end position="137"/>
    </location>
</feature>
<proteinExistence type="predicted"/>
<dbReference type="InterPro" id="IPR003598">
    <property type="entry name" value="Ig_sub2"/>
</dbReference>
<keyword evidence="4" id="KW-0597">Phosphoprotein</keyword>
<accession>A0A7N5JBW0</accession>
<keyword evidence="5 16" id="KW-0812">Transmembrane</keyword>